<organism evidence="9 10">
    <name type="scientific">Beutenbergia cavernae (strain ATCC BAA-8 / DSM 12333 / CCUG 43141 / JCM 11478 / NBRC 16432 / NCIMB 13614 / HKI 0122)</name>
    <dbReference type="NCBI Taxonomy" id="471853"/>
    <lineage>
        <taxon>Bacteria</taxon>
        <taxon>Bacillati</taxon>
        <taxon>Actinomycetota</taxon>
        <taxon>Actinomycetes</taxon>
        <taxon>Micrococcales</taxon>
        <taxon>Beutenbergiaceae</taxon>
        <taxon>Beutenbergia</taxon>
    </lineage>
</organism>
<evidence type="ECO:0000256" key="3">
    <source>
        <dbReference type="ARBA" id="ARBA00022475"/>
    </source>
</evidence>
<dbReference type="KEGG" id="bcv:Bcav_3984"/>
<dbReference type="CDD" id="cd06261">
    <property type="entry name" value="TM_PBP2"/>
    <property type="match status" value="1"/>
</dbReference>
<name>C5C585_BEUC1</name>
<dbReference type="Pfam" id="PF00528">
    <property type="entry name" value="BPD_transp_1"/>
    <property type="match status" value="1"/>
</dbReference>
<dbReference type="STRING" id="471853.Bcav_3984"/>
<protein>
    <submittedName>
        <fullName evidence="9">Binding-protein-dependent transport systems inner membrane component</fullName>
    </submittedName>
</protein>
<evidence type="ECO:0000256" key="1">
    <source>
        <dbReference type="ARBA" id="ARBA00004651"/>
    </source>
</evidence>
<feature type="transmembrane region" description="Helical" evidence="7">
    <location>
        <begin position="12"/>
        <end position="34"/>
    </location>
</feature>
<dbReference type="Gene3D" id="1.10.3720.10">
    <property type="entry name" value="MetI-like"/>
    <property type="match status" value="1"/>
</dbReference>
<feature type="domain" description="ABC transmembrane type-1" evidence="8">
    <location>
        <begin position="69"/>
        <end position="272"/>
    </location>
</feature>
<dbReference type="InterPro" id="IPR035906">
    <property type="entry name" value="MetI-like_sf"/>
</dbReference>
<dbReference type="PANTHER" id="PTHR43744:SF12">
    <property type="entry name" value="ABC TRANSPORTER PERMEASE PROTEIN MG189-RELATED"/>
    <property type="match status" value="1"/>
</dbReference>
<keyword evidence="2 7" id="KW-0813">Transport</keyword>
<keyword evidence="4 7" id="KW-0812">Transmembrane</keyword>
<comment type="similarity">
    <text evidence="7">Belongs to the binding-protein-dependent transport system permease family.</text>
</comment>
<accession>C5C585</accession>
<feature type="transmembrane region" description="Helical" evidence="7">
    <location>
        <begin position="106"/>
        <end position="131"/>
    </location>
</feature>
<dbReference type="AlphaFoldDB" id="C5C585"/>
<evidence type="ECO:0000256" key="2">
    <source>
        <dbReference type="ARBA" id="ARBA00022448"/>
    </source>
</evidence>
<dbReference type="OrthoDB" id="3524874at2"/>
<feature type="transmembrane region" description="Helical" evidence="7">
    <location>
        <begin position="193"/>
        <end position="218"/>
    </location>
</feature>
<evidence type="ECO:0000256" key="7">
    <source>
        <dbReference type="RuleBase" id="RU363032"/>
    </source>
</evidence>
<keyword evidence="3" id="KW-1003">Cell membrane</keyword>
<dbReference type="Proteomes" id="UP000007962">
    <property type="component" value="Chromosome"/>
</dbReference>
<keyword evidence="6 7" id="KW-0472">Membrane</keyword>
<dbReference type="SUPFAM" id="SSF161098">
    <property type="entry name" value="MetI-like"/>
    <property type="match status" value="1"/>
</dbReference>
<sequence>MSRRRSRETPRWYWYLIGLALTAAYVLPMAYVLLAAVTPTGQAIGKVPDGLAWSNFVDAFAQQEFGRFAINSIVVAVVSTVVQVALAMTAGYALAKLPVPGARSHLVLLIALLVVPPEIIMVPLFVLAARLPLVGGNDILGQGGQGLVDSLPGLVIPHLISALAIFLMRQFYKDLPDELADAARVDGAGELAIFWRIYTPLVLPAVAVVAIFALQSAWNDFLWPLVMTRSVEQRTLQLGLTSFFQEHSTQWNYLMAVVLVISIPVVALFLWAQRWFRGDVMSGAVK</sequence>
<dbReference type="PANTHER" id="PTHR43744">
    <property type="entry name" value="ABC TRANSPORTER PERMEASE PROTEIN MG189-RELATED-RELATED"/>
    <property type="match status" value="1"/>
</dbReference>
<dbReference type="HOGENOM" id="CLU_016047_1_1_11"/>
<proteinExistence type="inferred from homology"/>
<feature type="transmembrane region" description="Helical" evidence="7">
    <location>
        <begin position="151"/>
        <end position="172"/>
    </location>
</feature>
<dbReference type="GO" id="GO:0005886">
    <property type="term" value="C:plasma membrane"/>
    <property type="evidence" value="ECO:0007669"/>
    <property type="project" value="UniProtKB-SubCell"/>
</dbReference>
<dbReference type="PROSITE" id="PS50928">
    <property type="entry name" value="ABC_TM1"/>
    <property type="match status" value="1"/>
</dbReference>
<comment type="subcellular location">
    <subcellularLocation>
        <location evidence="1 7">Cell membrane</location>
        <topology evidence="1 7">Multi-pass membrane protein</topology>
    </subcellularLocation>
</comment>
<evidence type="ECO:0000313" key="10">
    <source>
        <dbReference type="Proteomes" id="UP000007962"/>
    </source>
</evidence>
<dbReference type="RefSeq" id="WP_015884462.1">
    <property type="nucleotide sequence ID" value="NC_012669.1"/>
</dbReference>
<evidence type="ECO:0000256" key="6">
    <source>
        <dbReference type="ARBA" id="ARBA00023136"/>
    </source>
</evidence>
<dbReference type="GO" id="GO:0055085">
    <property type="term" value="P:transmembrane transport"/>
    <property type="evidence" value="ECO:0007669"/>
    <property type="project" value="InterPro"/>
</dbReference>
<keyword evidence="5 7" id="KW-1133">Transmembrane helix</keyword>
<dbReference type="EMBL" id="CP001618">
    <property type="protein sequence ID" value="ACQ82225.1"/>
    <property type="molecule type" value="Genomic_DNA"/>
</dbReference>
<evidence type="ECO:0000256" key="4">
    <source>
        <dbReference type="ARBA" id="ARBA00022692"/>
    </source>
</evidence>
<evidence type="ECO:0000313" key="9">
    <source>
        <dbReference type="EMBL" id="ACQ82225.1"/>
    </source>
</evidence>
<evidence type="ECO:0000256" key="5">
    <source>
        <dbReference type="ARBA" id="ARBA00022989"/>
    </source>
</evidence>
<feature type="transmembrane region" description="Helical" evidence="7">
    <location>
        <begin position="68"/>
        <end position="94"/>
    </location>
</feature>
<evidence type="ECO:0000259" key="8">
    <source>
        <dbReference type="PROSITE" id="PS50928"/>
    </source>
</evidence>
<feature type="transmembrane region" description="Helical" evidence="7">
    <location>
        <begin position="251"/>
        <end position="272"/>
    </location>
</feature>
<dbReference type="eggNOG" id="COG0395">
    <property type="taxonomic scope" value="Bacteria"/>
</dbReference>
<dbReference type="InterPro" id="IPR000515">
    <property type="entry name" value="MetI-like"/>
</dbReference>
<gene>
    <name evidence="9" type="ordered locus">Bcav_3984</name>
</gene>
<reference evidence="9 10" key="1">
    <citation type="journal article" date="2009" name="Stand. Genomic Sci.">
        <title>Complete genome sequence of Beutenbergia cavernae type strain (HKI 0122).</title>
        <authorList>
            <person name="Land M."/>
            <person name="Pukall R."/>
            <person name="Abt B."/>
            <person name="Goker M."/>
            <person name="Rohde M."/>
            <person name="Glavina Del Rio T."/>
            <person name="Tice H."/>
            <person name="Copeland A."/>
            <person name="Cheng J.F."/>
            <person name="Lucas S."/>
            <person name="Chen F."/>
            <person name="Nolan M."/>
            <person name="Bruce D."/>
            <person name="Goodwin L."/>
            <person name="Pitluck S."/>
            <person name="Ivanova N."/>
            <person name="Mavromatis K."/>
            <person name="Ovchinnikova G."/>
            <person name="Pati A."/>
            <person name="Chen A."/>
            <person name="Palaniappan K."/>
            <person name="Hauser L."/>
            <person name="Chang Y.J."/>
            <person name="Jefferies C.C."/>
            <person name="Saunders E."/>
            <person name="Brettin T."/>
            <person name="Detter J.C."/>
            <person name="Han C."/>
            <person name="Chain P."/>
            <person name="Bristow J."/>
            <person name="Eisen J.A."/>
            <person name="Markowitz V."/>
            <person name="Hugenholtz P."/>
            <person name="Kyrpides N.C."/>
            <person name="Klenk H.P."/>
            <person name="Lapidus A."/>
        </authorList>
    </citation>
    <scope>NUCLEOTIDE SEQUENCE [LARGE SCALE GENOMIC DNA]</scope>
    <source>
        <strain evidence="10">ATCC BAA-8 / DSM 12333 / NBRC 16432</strain>
    </source>
</reference>
<keyword evidence="10" id="KW-1185">Reference proteome</keyword>